<protein>
    <submittedName>
        <fullName evidence="2">Uncharacterized protein</fullName>
    </submittedName>
</protein>
<organism evidence="2 3">
    <name type="scientific">Reticulomyxa filosa</name>
    <dbReference type="NCBI Taxonomy" id="46433"/>
    <lineage>
        <taxon>Eukaryota</taxon>
        <taxon>Sar</taxon>
        <taxon>Rhizaria</taxon>
        <taxon>Retaria</taxon>
        <taxon>Foraminifera</taxon>
        <taxon>Monothalamids</taxon>
        <taxon>Reticulomyxidae</taxon>
        <taxon>Reticulomyxa</taxon>
    </lineage>
</organism>
<gene>
    <name evidence="2" type="ORF">RFI_35849</name>
</gene>
<reference evidence="2 3" key="1">
    <citation type="journal article" date="2013" name="Curr. Biol.">
        <title>The Genome of the Foraminiferan Reticulomyxa filosa.</title>
        <authorList>
            <person name="Glockner G."/>
            <person name="Hulsmann N."/>
            <person name="Schleicher M."/>
            <person name="Noegel A.A."/>
            <person name="Eichinger L."/>
            <person name="Gallinger C."/>
            <person name="Pawlowski J."/>
            <person name="Sierra R."/>
            <person name="Euteneuer U."/>
            <person name="Pillet L."/>
            <person name="Moustafa A."/>
            <person name="Platzer M."/>
            <person name="Groth M."/>
            <person name="Szafranski K."/>
            <person name="Schliwa M."/>
        </authorList>
    </citation>
    <scope>NUCLEOTIDE SEQUENCE [LARGE SCALE GENOMIC DNA]</scope>
</reference>
<dbReference type="AlphaFoldDB" id="X6LJP3"/>
<sequence length="166" mass="19390">MKRVIECAKATAKEYYYDLIGQDIGELVIRLEIYSSFANEVQSSEYLFASHVNALHLLITRGVVQFQFEDSVKYALNVVDAGNQTLKTKPNEPITTQVTREYVLDYLVRSSANGQNEENLKREKEEEEEDMKRQSENNTVENDEMVSNQWHFSCVNDFKKNHRHFQ</sequence>
<feature type="compositionally biased region" description="Basic and acidic residues" evidence="1">
    <location>
        <begin position="118"/>
        <end position="135"/>
    </location>
</feature>
<evidence type="ECO:0000313" key="3">
    <source>
        <dbReference type="Proteomes" id="UP000023152"/>
    </source>
</evidence>
<evidence type="ECO:0000313" key="2">
    <source>
        <dbReference type="EMBL" id="ETO01591.1"/>
    </source>
</evidence>
<comment type="caution">
    <text evidence="2">The sequence shown here is derived from an EMBL/GenBank/DDBJ whole genome shotgun (WGS) entry which is preliminary data.</text>
</comment>
<dbReference type="EMBL" id="ASPP01037878">
    <property type="protein sequence ID" value="ETO01591.1"/>
    <property type="molecule type" value="Genomic_DNA"/>
</dbReference>
<keyword evidence="3" id="KW-1185">Reference proteome</keyword>
<accession>X6LJP3</accession>
<feature type="region of interest" description="Disordered" evidence="1">
    <location>
        <begin position="114"/>
        <end position="143"/>
    </location>
</feature>
<dbReference type="Proteomes" id="UP000023152">
    <property type="component" value="Unassembled WGS sequence"/>
</dbReference>
<proteinExistence type="predicted"/>
<evidence type="ECO:0000256" key="1">
    <source>
        <dbReference type="SAM" id="MobiDB-lite"/>
    </source>
</evidence>
<name>X6LJP3_RETFI</name>